<evidence type="ECO:0000256" key="13">
    <source>
        <dbReference type="PIRSR" id="PIRSR006769-3"/>
    </source>
</evidence>
<feature type="binding site" evidence="12">
    <location>
        <position position="200"/>
    </location>
    <ligand>
        <name>substrate</name>
    </ligand>
</feature>
<evidence type="ECO:0000256" key="11">
    <source>
        <dbReference type="PIRSR" id="PIRSR006769-1"/>
    </source>
</evidence>
<evidence type="ECO:0000256" key="10">
    <source>
        <dbReference type="PIRNR" id="PIRNR006769"/>
    </source>
</evidence>
<keyword evidence="10 13" id="KW-0479">Metal-binding</keyword>
<comment type="cofactor">
    <cofactor evidence="10 13">
        <name>Zn(2+)</name>
        <dbReference type="ChEBI" id="CHEBI:29105"/>
    </cofactor>
    <text evidence="10 13">Binds 1 zinc ion.</text>
</comment>
<dbReference type="Pfam" id="PF01872">
    <property type="entry name" value="RibD_C"/>
    <property type="match status" value="1"/>
</dbReference>
<dbReference type="PIRSF" id="PIRSF006769">
    <property type="entry name" value="RibD"/>
    <property type="match status" value="1"/>
</dbReference>
<dbReference type="Pfam" id="PF00383">
    <property type="entry name" value="dCMP_cyt_deam_1"/>
    <property type="match status" value="1"/>
</dbReference>
<dbReference type="GO" id="GO:0046872">
    <property type="term" value="F:metal ion binding"/>
    <property type="evidence" value="ECO:0007669"/>
    <property type="project" value="UniProtKB-KW"/>
</dbReference>
<dbReference type="InterPro" id="IPR002125">
    <property type="entry name" value="CMP_dCMP_dom"/>
</dbReference>
<dbReference type="NCBIfam" id="TIGR00326">
    <property type="entry name" value="eubact_ribD"/>
    <property type="match status" value="1"/>
</dbReference>
<dbReference type="CDD" id="cd01284">
    <property type="entry name" value="Riboflavin_deaminase-reductase"/>
    <property type="match status" value="1"/>
</dbReference>
<evidence type="ECO:0000256" key="8">
    <source>
        <dbReference type="ARBA" id="ARBA00023002"/>
    </source>
</evidence>
<feature type="binding site" evidence="12">
    <location>
        <position position="180"/>
    </location>
    <ligand>
        <name>substrate</name>
    </ligand>
</feature>
<comment type="similarity">
    <text evidence="5 10">In the C-terminal section; belongs to the HTP reductase family.</text>
</comment>
<keyword evidence="9" id="KW-0511">Multifunctional enzyme</keyword>
<feature type="binding site" evidence="12">
    <location>
        <position position="150"/>
    </location>
    <ligand>
        <name>NADP(+)</name>
        <dbReference type="ChEBI" id="CHEBI:58349"/>
    </ligand>
</feature>
<evidence type="ECO:0000256" key="5">
    <source>
        <dbReference type="ARBA" id="ARBA00007417"/>
    </source>
</evidence>
<feature type="binding site" evidence="13">
    <location>
        <position position="70"/>
    </location>
    <ligand>
        <name>Zn(2+)</name>
        <dbReference type="ChEBI" id="CHEBI:29105"/>
        <note>catalytic</note>
    </ligand>
</feature>
<evidence type="ECO:0000313" key="16">
    <source>
        <dbReference type="Proteomes" id="UP000279470"/>
    </source>
</evidence>
<dbReference type="Gene3D" id="3.40.140.10">
    <property type="entry name" value="Cytidine Deaminase, domain 2"/>
    <property type="match status" value="1"/>
</dbReference>
<feature type="active site" description="Proton donor" evidence="11">
    <location>
        <position position="46"/>
    </location>
</feature>
<feature type="binding site" evidence="12">
    <location>
        <position position="166"/>
    </location>
    <ligand>
        <name>NADP(+)</name>
        <dbReference type="ChEBI" id="CHEBI:58349"/>
    </ligand>
</feature>
<dbReference type="PROSITE" id="PS51747">
    <property type="entry name" value="CYT_DCMP_DEAMINASES_2"/>
    <property type="match status" value="1"/>
</dbReference>
<comment type="pathway">
    <text evidence="3 10">Cofactor biosynthesis; riboflavin biosynthesis; 5-amino-6-(D-ribitylamino)uracil from GTP: step 3/4.</text>
</comment>
<dbReference type="InterPro" id="IPR050765">
    <property type="entry name" value="Riboflavin_Biosynth_HTPR"/>
</dbReference>
<comment type="function">
    <text evidence="1 10">Converts 2,5-diamino-6-(ribosylamino)-4(3h)-pyrimidinone 5'-phosphate into 5-amino-6-(ribosylamino)-2,4(1h,3h)-pyrimidinedione 5'-phosphate.</text>
</comment>
<dbReference type="SUPFAM" id="SSF53927">
    <property type="entry name" value="Cytidine deaminase-like"/>
    <property type="match status" value="1"/>
</dbReference>
<comment type="catalytic activity">
    <reaction evidence="10">
        <text>5-amino-6-(5-phospho-D-ribitylamino)uracil + NADP(+) = 5-amino-6-(5-phospho-D-ribosylamino)uracil + NADPH + H(+)</text>
        <dbReference type="Rhea" id="RHEA:17845"/>
        <dbReference type="ChEBI" id="CHEBI:15378"/>
        <dbReference type="ChEBI" id="CHEBI:57783"/>
        <dbReference type="ChEBI" id="CHEBI:58349"/>
        <dbReference type="ChEBI" id="CHEBI:58421"/>
        <dbReference type="ChEBI" id="CHEBI:58453"/>
        <dbReference type="EC" id="1.1.1.193"/>
    </reaction>
</comment>
<dbReference type="GO" id="GO:0050661">
    <property type="term" value="F:NADP binding"/>
    <property type="evidence" value="ECO:0007669"/>
    <property type="project" value="InterPro"/>
</dbReference>
<dbReference type="InterPro" id="IPR024072">
    <property type="entry name" value="DHFR-like_dom_sf"/>
</dbReference>
<evidence type="ECO:0000256" key="2">
    <source>
        <dbReference type="ARBA" id="ARBA00004882"/>
    </source>
</evidence>
<accession>A0A3R9Z7L6</accession>
<proteinExistence type="inferred from homology"/>
<feature type="domain" description="CMP/dCMP-type deaminase" evidence="14">
    <location>
        <begin position="1"/>
        <end position="107"/>
    </location>
</feature>
<dbReference type="AlphaFoldDB" id="A0A3R9Z7L6"/>
<keyword evidence="10 15" id="KW-0378">Hydrolase</keyword>
<feature type="binding site" evidence="12">
    <location>
        <position position="192"/>
    </location>
    <ligand>
        <name>NADP(+)</name>
        <dbReference type="ChEBI" id="CHEBI:58349"/>
    </ligand>
</feature>
<dbReference type="Gene3D" id="3.40.430.10">
    <property type="entry name" value="Dihydrofolate Reductase, subunit A"/>
    <property type="match status" value="1"/>
</dbReference>
<evidence type="ECO:0000256" key="9">
    <source>
        <dbReference type="ARBA" id="ARBA00023268"/>
    </source>
</evidence>
<dbReference type="PANTHER" id="PTHR38011:SF7">
    <property type="entry name" value="2,5-DIAMINO-6-RIBOSYLAMINO-4(3H)-PYRIMIDINONE 5'-PHOSPHATE REDUCTASE"/>
    <property type="match status" value="1"/>
</dbReference>
<keyword evidence="7 10" id="KW-0521">NADP</keyword>
<feature type="binding site" evidence="13">
    <location>
        <position position="44"/>
    </location>
    <ligand>
        <name>Zn(2+)</name>
        <dbReference type="ChEBI" id="CHEBI:29105"/>
        <note>catalytic</note>
    </ligand>
</feature>
<evidence type="ECO:0000256" key="3">
    <source>
        <dbReference type="ARBA" id="ARBA00004910"/>
    </source>
</evidence>
<dbReference type="GO" id="GO:0008835">
    <property type="term" value="F:diaminohydroxyphosphoribosylaminopyrimidine deaminase activity"/>
    <property type="evidence" value="ECO:0007669"/>
    <property type="project" value="UniProtKB-EC"/>
</dbReference>
<dbReference type="EMBL" id="RXFM01000041">
    <property type="protein sequence ID" value="RST66648.1"/>
    <property type="molecule type" value="Genomic_DNA"/>
</dbReference>
<dbReference type="NCBIfam" id="TIGR00227">
    <property type="entry name" value="ribD_Cterm"/>
    <property type="match status" value="1"/>
</dbReference>
<evidence type="ECO:0000256" key="6">
    <source>
        <dbReference type="ARBA" id="ARBA00022619"/>
    </source>
</evidence>
<comment type="similarity">
    <text evidence="4 10">In the N-terminal section; belongs to the cytidine and deoxycytidylate deaminase family.</text>
</comment>
<dbReference type="EC" id="1.1.1.193" evidence="10"/>
<dbReference type="PANTHER" id="PTHR38011">
    <property type="entry name" value="DIHYDROFOLATE REDUCTASE FAMILY PROTEIN (AFU_ORTHOLOGUE AFUA_8G06820)"/>
    <property type="match status" value="1"/>
</dbReference>
<dbReference type="InterPro" id="IPR011549">
    <property type="entry name" value="RibD_C"/>
</dbReference>
<evidence type="ECO:0000259" key="14">
    <source>
        <dbReference type="PROSITE" id="PS51747"/>
    </source>
</evidence>
<feature type="binding site" evidence="12">
    <location>
        <position position="219"/>
    </location>
    <ligand>
        <name>NADP(+)</name>
        <dbReference type="ChEBI" id="CHEBI:58349"/>
    </ligand>
</feature>
<dbReference type="InterPro" id="IPR002734">
    <property type="entry name" value="RibDG_C"/>
</dbReference>
<keyword evidence="8 10" id="KW-0560">Oxidoreductase</keyword>
<dbReference type="UniPathway" id="UPA00275">
    <property type="reaction ID" value="UER00401"/>
</dbReference>
<comment type="caution">
    <text evidence="15">The sequence shown here is derived from an EMBL/GenBank/DDBJ whole genome shotgun (WGS) entry which is preliminary data.</text>
</comment>
<feature type="binding site" evidence="13">
    <location>
        <position position="80"/>
    </location>
    <ligand>
        <name>Zn(2+)</name>
        <dbReference type="ChEBI" id="CHEBI:29105"/>
        <note>catalytic</note>
    </ligand>
</feature>
<name>A0A3R9Z7L6_9RICK</name>
<evidence type="ECO:0000256" key="1">
    <source>
        <dbReference type="ARBA" id="ARBA00002151"/>
    </source>
</evidence>
<dbReference type="Proteomes" id="UP000279470">
    <property type="component" value="Unassembled WGS sequence"/>
</dbReference>
<evidence type="ECO:0000313" key="15">
    <source>
        <dbReference type="EMBL" id="RST66648.1"/>
    </source>
</evidence>
<evidence type="ECO:0000256" key="7">
    <source>
        <dbReference type="ARBA" id="ARBA00022857"/>
    </source>
</evidence>
<feature type="binding site" evidence="12">
    <location>
        <position position="164"/>
    </location>
    <ligand>
        <name>substrate</name>
    </ligand>
</feature>
<reference evidence="16" key="1">
    <citation type="submission" date="2018-11" db="EMBL/GenBank/DDBJ databases">
        <title>Phylogenetic, genomic, and biogeographic characterization of a novel and ubiquitous marine invertebrate-associated Rickettsiales parasite, Candidatus Marinoinvertebrata rohwerii, gen. nov., sp. nov.</title>
        <authorList>
            <person name="Klinges J.G."/>
            <person name="Rosales S.M."/>
            <person name="Mcminds R."/>
            <person name="Shaver E.C."/>
            <person name="Shantz A."/>
            <person name="Peters E.C."/>
            <person name="Burkepile D.E."/>
            <person name="Silliman B.R."/>
            <person name="Vega Thurber R.L."/>
        </authorList>
    </citation>
    <scope>NUCLEOTIDE SEQUENCE [LARGE SCALE GENOMIC DNA]</scope>
    <source>
        <strain evidence="16">a_cerv_44</strain>
    </source>
</reference>
<sequence length="342" mass="37686">MNEAIKLAKTGIGKTGSNPSVGCLIVQNDQIISKARTKNGGRPHAEHLAISKVASKNLIGSTIYISLEPCCINKADKTSCVEKIITSKISKVVIGAIDPNPEINGKSIEILKKHNIETKIGILNDKCEQLILGFKKRIISNLPYITLKLATSLDGKIALFNKKSKWITSEKLRYSSHKLRAKNDAILTGIGTVIADDPLLTCRLNNTDDHNPIRIIIDTNLKISKNSQILKTAKNIQTTIFTNKKHINSYHDANVIHVNKTKDGLNLKEILHHITNLGINNLLIEAGQKISTSFIKENLVDKIVLYQSKKIIGGDGIDAIGDLNISDISQCIEFKTEIIHEK</sequence>
<dbReference type="InterPro" id="IPR004794">
    <property type="entry name" value="Eubact_RibD"/>
</dbReference>
<feature type="binding site" evidence="12">
    <location>
        <begin position="287"/>
        <end position="293"/>
    </location>
    <ligand>
        <name>NADP(+)</name>
        <dbReference type="ChEBI" id="CHEBI:58349"/>
    </ligand>
</feature>
<keyword evidence="10 13" id="KW-0862">Zinc</keyword>
<protein>
    <recommendedName>
        <fullName evidence="10">Riboflavin biosynthesis protein RibD</fullName>
    </recommendedName>
    <domain>
        <recommendedName>
            <fullName evidence="10">Diaminohydroxyphosphoribosylaminopyrimidine deaminase</fullName>
            <shortName evidence="10">DRAP deaminase</shortName>
            <ecNumber evidence="10">3.5.4.26</ecNumber>
        </recommendedName>
        <alternativeName>
            <fullName evidence="10">Riboflavin-specific deaminase</fullName>
        </alternativeName>
    </domain>
    <domain>
        <recommendedName>
            <fullName evidence="10">5-amino-6-(5-phosphoribosylamino)uracil reductase</fullName>
            <ecNumber evidence="10">1.1.1.193</ecNumber>
        </recommendedName>
        <alternativeName>
            <fullName evidence="10">HTP reductase</fullName>
        </alternativeName>
    </domain>
</protein>
<dbReference type="GO" id="GO:0008703">
    <property type="term" value="F:5-amino-6-(5-phosphoribosylamino)uracil reductase activity"/>
    <property type="evidence" value="ECO:0007669"/>
    <property type="project" value="UniProtKB-EC"/>
</dbReference>
<comment type="catalytic activity">
    <reaction evidence="10">
        <text>2,5-diamino-6-hydroxy-4-(5-phosphoribosylamino)-pyrimidine + H2O + H(+) = 5-amino-6-(5-phospho-D-ribosylamino)uracil + NH4(+)</text>
        <dbReference type="Rhea" id="RHEA:21868"/>
        <dbReference type="ChEBI" id="CHEBI:15377"/>
        <dbReference type="ChEBI" id="CHEBI:15378"/>
        <dbReference type="ChEBI" id="CHEBI:28938"/>
        <dbReference type="ChEBI" id="CHEBI:58453"/>
        <dbReference type="ChEBI" id="CHEBI:58614"/>
        <dbReference type="EC" id="3.5.4.26"/>
    </reaction>
</comment>
<dbReference type="InterPro" id="IPR016193">
    <property type="entry name" value="Cytidine_deaminase-like"/>
</dbReference>
<organism evidence="15 16">
    <name type="scientific">Candidatus Aquarickettsia rohweri</name>
    <dbReference type="NCBI Taxonomy" id="2602574"/>
    <lineage>
        <taxon>Bacteria</taxon>
        <taxon>Pseudomonadati</taxon>
        <taxon>Pseudomonadota</taxon>
        <taxon>Alphaproteobacteria</taxon>
        <taxon>Rickettsiales</taxon>
        <taxon>Candidatus Midichloriaceae</taxon>
        <taxon>Candidatus Aquarickettsia</taxon>
    </lineage>
</organism>
<evidence type="ECO:0000256" key="12">
    <source>
        <dbReference type="PIRSR" id="PIRSR006769-2"/>
    </source>
</evidence>
<keyword evidence="16" id="KW-1185">Reference proteome</keyword>
<evidence type="ECO:0000256" key="4">
    <source>
        <dbReference type="ARBA" id="ARBA00005259"/>
    </source>
</evidence>
<keyword evidence="6 10" id="KW-0686">Riboflavin biosynthesis</keyword>
<feature type="binding site" evidence="12">
    <location>
        <position position="203"/>
    </location>
    <ligand>
        <name>substrate</name>
    </ligand>
</feature>
<dbReference type="GO" id="GO:0009231">
    <property type="term" value="P:riboflavin biosynthetic process"/>
    <property type="evidence" value="ECO:0007669"/>
    <property type="project" value="UniProtKB-UniPathway"/>
</dbReference>
<feature type="binding site" evidence="12">
    <location>
        <position position="285"/>
    </location>
    <ligand>
        <name>substrate</name>
    </ligand>
</feature>
<feature type="binding site" evidence="12">
    <location>
        <position position="196"/>
    </location>
    <ligand>
        <name>NADP(+)</name>
        <dbReference type="ChEBI" id="CHEBI:58349"/>
    </ligand>
</feature>
<dbReference type="SUPFAM" id="SSF53597">
    <property type="entry name" value="Dihydrofolate reductase-like"/>
    <property type="match status" value="1"/>
</dbReference>
<gene>
    <name evidence="15" type="primary">ribD</name>
    <name evidence="15" type="ORF">EIC27_03535</name>
</gene>
<comment type="pathway">
    <text evidence="2 10">Cofactor biosynthesis; riboflavin biosynthesis; 5-amino-6-(D-ribitylamino)uracil from GTP: step 2/4.</text>
</comment>
<dbReference type="EC" id="3.5.4.26" evidence="10"/>